<keyword evidence="3 7" id="KW-0812">Transmembrane</keyword>
<evidence type="ECO:0000313" key="10">
    <source>
        <dbReference type="Proteomes" id="UP001161757"/>
    </source>
</evidence>
<dbReference type="SUPFAM" id="SSF103473">
    <property type="entry name" value="MFS general substrate transporter"/>
    <property type="match status" value="1"/>
</dbReference>
<keyword evidence="4 7" id="KW-1133">Transmembrane helix</keyword>
<evidence type="ECO:0000256" key="6">
    <source>
        <dbReference type="SAM" id="MobiDB-lite"/>
    </source>
</evidence>
<dbReference type="GO" id="GO:0015174">
    <property type="term" value="F:basic amino acid transmembrane transporter activity"/>
    <property type="evidence" value="ECO:0007669"/>
    <property type="project" value="TreeGrafter"/>
</dbReference>
<organism evidence="9 10">
    <name type="scientific">Exophiala dermatitidis</name>
    <name type="common">Black yeast-like fungus</name>
    <name type="synonym">Wangiella dermatitidis</name>
    <dbReference type="NCBI Taxonomy" id="5970"/>
    <lineage>
        <taxon>Eukaryota</taxon>
        <taxon>Fungi</taxon>
        <taxon>Dikarya</taxon>
        <taxon>Ascomycota</taxon>
        <taxon>Pezizomycotina</taxon>
        <taxon>Eurotiomycetes</taxon>
        <taxon>Chaetothyriomycetidae</taxon>
        <taxon>Chaetothyriales</taxon>
        <taxon>Herpotrichiellaceae</taxon>
        <taxon>Exophiala</taxon>
    </lineage>
</organism>
<dbReference type="Gene3D" id="1.20.1250.20">
    <property type="entry name" value="MFS general substrate transporter like domains"/>
    <property type="match status" value="2"/>
</dbReference>
<feature type="transmembrane region" description="Helical" evidence="7">
    <location>
        <begin position="97"/>
        <end position="117"/>
    </location>
</feature>
<proteinExistence type="predicted"/>
<feature type="transmembrane region" description="Helical" evidence="7">
    <location>
        <begin position="487"/>
        <end position="506"/>
    </location>
</feature>
<dbReference type="GO" id="GO:0000329">
    <property type="term" value="C:fungal-type vacuole membrane"/>
    <property type="evidence" value="ECO:0007669"/>
    <property type="project" value="TreeGrafter"/>
</dbReference>
<comment type="subcellular location">
    <subcellularLocation>
        <location evidence="1">Endomembrane system</location>
        <topology evidence="1">Multi-pass membrane protein</topology>
    </subcellularLocation>
</comment>
<dbReference type="PROSITE" id="PS50850">
    <property type="entry name" value="MFS"/>
    <property type="match status" value="1"/>
</dbReference>
<evidence type="ECO:0000256" key="1">
    <source>
        <dbReference type="ARBA" id="ARBA00004127"/>
    </source>
</evidence>
<feature type="transmembrane region" description="Helical" evidence="7">
    <location>
        <begin position="201"/>
        <end position="221"/>
    </location>
</feature>
<feature type="transmembrane region" description="Helical" evidence="7">
    <location>
        <begin position="276"/>
        <end position="295"/>
    </location>
</feature>
<feature type="transmembrane region" description="Helical" evidence="7">
    <location>
        <begin position="419"/>
        <end position="442"/>
    </location>
</feature>
<dbReference type="InterPro" id="IPR036259">
    <property type="entry name" value="MFS_trans_sf"/>
</dbReference>
<dbReference type="Pfam" id="PF07690">
    <property type="entry name" value="MFS_1"/>
    <property type="match status" value="1"/>
</dbReference>
<feature type="region of interest" description="Disordered" evidence="6">
    <location>
        <begin position="345"/>
        <end position="368"/>
    </location>
</feature>
<feature type="transmembrane region" description="Helical" evidence="7">
    <location>
        <begin position="138"/>
        <end position="160"/>
    </location>
</feature>
<accession>A0AAN6EUF4</accession>
<gene>
    <name evidence="9" type="ORF">HRR80_004384</name>
</gene>
<comment type="caution">
    <text evidence="9">The sequence shown here is derived from an EMBL/GenBank/DDBJ whole genome shotgun (WGS) entry which is preliminary data.</text>
</comment>
<dbReference type="EMBL" id="JAJGCB010000007">
    <property type="protein sequence ID" value="KAJ8991762.1"/>
    <property type="molecule type" value="Genomic_DNA"/>
</dbReference>
<dbReference type="Proteomes" id="UP001161757">
    <property type="component" value="Unassembled WGS sequence"/>
</dbReference>
<feature type="transmembrane region" description="Helical" evidence="7">
    <location>
        <begin position="518"/>
        <end position="536"/>
    </location>
</feature>
<feature type="transmembrane region" description="Helical" evidence="7">
    <location>
        <begin position="307"/>
        <end position="326"/>
    </location>
</feature>
<feature type="region of interest" description="Disordered" evidence="6">
    <location>
        <begin position="1"/>
        <end position="59"/>
    </location>
</feature>
<dbReference type="GO" id="GO:0012505">
    <property type="term" value="C:endomembrane system"/>
    <property type="evidence" value="ECO:0007669"/>
    <property type="project" value="UniProtKB-SubCell"/>
</dbReference>
<evidence type="ECO:0000256" key="2">
    <source>
        <dbReference type="ARBA" id="ARBA00022448"/>
    </source>
</evidence>
<evidence type="ECO:0000313" key="9">
    <source>
        <dbReference type="EMBL" id="KAJ8991762.1"/>
    </source>
</evidence>
<feature type="domain" description="Major facilitator superfamily (MFS) profile" evidence="8">
    <location>
        <begin position="72"/>
        <end position="614"/>
    </location>
</feature>
<feature type="transmembrane region" description="Helical" evidence="7">
    <location>
        <begin position="587"/>
        <end position="608"/>
    </location>
</feature>
<feature type="transmembrane region" description="Helical" evidence="7">
    <location>
        <begin position="227"/>
        <end position="245"/>
    </location>
</feature>
<evidence type="ECO:0000259" key="8">
    <source>
        <dbReference type="PROSITE" id="PS50850"/>
    </source>
</evidence>
<feature type="transmembrane region" description="Helical" evidence="7">
    <location>
        <begin position="454"/>
        <end position="472"/>
    </location>
</feature>
<dbReference type="InterPro" id="IPR011701">
    <property type="entry name" value="MFS"/>
</dbReference>
<dbReference type="PANTHER" id="PTHR23501">
    <property type="entry name" value="MAJOR FACILITATOR SUPERFAMILY"/>
    <property type="match status" value="1"/>
</dbReference>
<keyword evidence="5 7" id="KW-0472">Membrane</keyword>
<dbReference type="AlphaFoldDB" id="A0AAN6EUF4"/>
<reference evidence="9" key="1">
    <citation type="submission" date="2023-01" db="EMBL/GenBank/DDBJ databases">
        <title>Exophiala dermititidis isolated from Cystic Fibrosis Patient.</title>
        <authorList>
            <person name="Kurbessoian T."/>
            <person name="Crocker A."/>
            <person name="Murante D."/>
            <person name="Hogan D.A."/>
            <person name="Stajich J.E."/>
        </authorList>
    </citation>
    <scope>NUCLEOTIDE SEQUENCE</scope>
    <source>
        <strain evidence="9">Ex8</strain>
    </source>
</reference>
<evidence type="ECO:0000256" key="4">
    <source>
        <dbReference type="ARBA" id="ARBA00022989"/>
    </source>
</evidence>
<protein>
    <recommendedName>
        <fullName evidence="8">Major facilitator superfamily (MFS) profile domain-containing protein</fullName>
    </recommendedName>
</protein>
<dbReference type="InterPro" id="IPR020846">
    <property type="entry name" value="MFS_dom"/>
</dbReference>
<feature type="transmembrane region" description="Helical" evidence="7">
    <location>
        <begin position="166"/>
        <end position="189"/>
    </location>
</feature>
<keyword evidence="2" id="KW-0813">Transport</keyword>
<evidence type="ECO:0000256" key="7">
    <source>
        <dbReference type="SAM" id="Phobius"/>
    </source>
</evidence>
<sequence length="621" mass="66364">MAITIKPDPLETSPLLSHPQHQRPDHDINGHGDSNAGYRVDLENSQPPELPSAEEDNAVTVDEPSTRMLVAIMTASWIGVFFAALDTTIVATLTGPISSSFNSLSLLSWLATGYLIANSACQPLSGKLTDIFSRRTGLLFSNIFFGLGTLMCGLAPSAGVMIAGRVVAGIGGGGLTCITTFVTSDLIPLRRRGLWQGYGNLIYGLGMGSGGVVGGALADALSWRWAFLLQLPFIVVSTVLVWILLDPHLPRRAPLPTTSSNNTTESTTKSSALHRIDFTGSALLVVSLVLLLLGLNSGGNQLPWSHPLIITSLVLAGVTLVGFIYFEARAELAFDKGESSDTITTVSEANPIPTPNNQNADSSSPPPKFKPEPIIPVVLIARTRTILAACLANWFSTMSAFLALYYIPLYLQVRGLSSTAAGLRVIPFAAAMSVGSLGSGYLMRKTGRYWGQMVFVMLLFVAGTALICTFRLDSPAWQTYVYVTPLGMAYGSMLTITLVAMISAADHAHQAVITAASYAFRSTGSTIGITVASAVFQNVLTSELQSQFGQMPGSDSEIRRIRDNLKELDRLPRGWDRGVVLDIYMDALRAAFVAGLILAVLAAAAGFAMKEHVLHKNLARK</sequence>
<feature type="transmembrane region" description="Helical" evidence="7">
    <location>
        <begin position="68"/>
        <end position="85"/>
    </location>
</feature>
<feature type="transmembrane region" description="Helical" evidence="7">
    <location>
        <begin position="386"/>
        <end position="407"/>
    </location>
</feature>
<name>A0AAN6EUF4_EXODE</name>
<dbReference type="PANTHER" id="PTHR23501:SF191">
    <property type="entry name" value="VACUOLAR BASIC AMINO ACID TRANSPORTER 4"/>
    <property type="match status" value="1"/>
</dbReference>
<evidence type="ECO:0000256" key="3">
    <source>
        <dbReference type="ARBA" id="ARBA00022692"/>
    </source>
</evidence>
<evidence type="ECO:0000256" key="5">
    <source>
        <dbReference type="ARBA" id="ARBA00023136"/>
    </source>
</evidence>